<reference evidence="1" key="1">
    <citation type="submission" date="2019-10" db="EMBL/GenBank/DDBJ databases">
        <title>Draft genome sequece of Microseira wollei NIES-4236.</title>
        <authorList>
            <person name="Yamaguchi H."/>
            <person name="Suzuki S."/>
            <person name="Kawachi M."/>
        </authorList>
    </citation>
    <scope>NUCLEOTIDE SEQUENCE</scope>
    <source>
        <strain evidence="1">NIES-4236</strain>
    </source>
</reference>
<evidence type="ECO:0000313" key="1">
    <source>
        <dbReference type="EMBL" id="GET44122.1"/>
    </source>
</evidence>
<comment type="caution">
    <text evidence="1">The sequence shown here is derived from an EMBL/GenBank/DDBJ whole genome shotgun (WGS) entry which is preliminary data.</text>
</comment>
<organism evidence="1 2">
    <name type="scientific">Microseira wollei NIES-4236</name>
    <dbReference type="NCBI Taxonomy" id="2530354"/>
    <lineage>
        <taxon>Bacteria</taxon>
        <taxon>Bacillati</taxon>
        <taxon>Cyanobacteriota</taxon>
        <taxon>Cyanophyceae</taxon>
        <taxon>Oscillatoriophycideae</taxon>
        <taxon>Aerosakkonematales</taxon>
        <taxon>Aerosakkonemataceae</taxon>
        <taxon>Microseira</taxon>
    </lineage>
</organism>
<name>A0AAV3XTD1_9CYAN</name>
<proteinExistence type="predicted"/>
<dbReference type="RefSeq" id="WP_226593643.1">
    <property type="nucleotide sequence ID" value="NZ_BLAY01000295.1"/>
</dbReference>
<protein>
    <submittedName>
        <fullName evidence="1">Uncharacterized protein</fullName>
    </submittedName>
</protein>
<dbReference type="Proteomes" id="UP001050975">
    <property type="component" value="Unassembled WGS sequence"/>
</dbReference>
<keyword evidence="2" id="KW-1185">Reference proteome</keyword>
<gene>
    <name evidence="1" type="ORF">MiSe_89480</name>
</gene>
<dbReference type="AlphaFoldDB" id="A0AAV3XTD1"/>
<accession>A0AAV3XTD1</accession>
<dbReference type="EMBL" id="BLAY01000295">
    <property type="protein sequence ID" value="GET44122.1"/>
    <property type="molecule type" value="Genomic_DNA"/>
</dbReference>
<evidence type="ECO:0000313" key="2">
    <source>
        <dbReference type="Proteomes" id="UP001050975"/>
    </source>
</evidence>
<sequence>MTSHNFIAPIWVTCPHEGLRIRIAIESELSGTITDEEQLQTLSRFQRFGSTPANGEYIEGVAVVTSSVGLAIGIHRRLYVNWIAPALDPALNFSRYFVSVLALPVVMTEPYPRLSSQYPAAVNLLETQRFATPSNLQFRIDSQV</sequence>